<dbReference type="InterPro" id="IPR025392">
    <property type="entry name" value="DUF4124"/>
</dbReference>
<comment type="caution">
    <text evidence="3">The sequence shown here is derived from an EMBL/GenBank/DDBJ whole genome shotgun (WGS) entry which is preliminary data.</text>
</comment>
<protein>
    <recommendedName>
        <fullName evidence="2">DUF4124 domain-containing protein</fullName>
    </recommendedName>
</protein>
<reference evidence="3" key="1">
    <citation type="submission" date="2016-10" db="EMBL/GenBank/DDBJ databases">
        <title>Sequence of Gallionella enrichment culture.</title>
        <authorList>
            <person name="Poehlein A."/>
            <person name="Muehling M."/>
            <person name="Daniel R."/>
        </authorList>
    </citation>
    <scope>NUCLEOTIDE SEQUENCE</scope>
</reference>
<dbReference type="EMBL" id="MLJW01000006">
    <property type="protein sequence ID" value="OIR16939.1"/>
    <property type="molecule type" value="Genomic_DNA"/>
</dbReference>
<evidence type="ECO:0000259" key="2">
    <source>
        <dbReference type="Pfam" id="PF13511"/>
    </source>
</evidence>
<evidence type="ECO:0000256" key="1">
    <source>
        <dbReference type="SAM" id="Coils"/>
    </source>
</evidence>
<sequence>MNKSSLLAVTALCVAFSLNAEAKLYKWVDKDGTTHYGETIPPEYADRDTKELDHGRVTDRSETFDDKLKSNKQETVNDKAAIEASRHDQALLNSYSNEKEIDLARDRNLLQVEARLNSYTTMLKSAQSTLDGLHQEADSRTKKGWKIPQSLTDDLTAAEARVADLQKNIDVNQKEMDAVKARYEADKQRYRELKGLSAGGTSTGK</sequence>
<dbReference type="AlphaFoldDB" id="A0A1J5T9Y5"/>
<accession>A0A1J5T9Y5</accession>
<evidence type="ECO:0000313" key="3">
    <source>
        <dbReference type="EMBL" id="OIR16939.1"/>
    </source>
</evidence>
<keyword evidence="1" id="KW-0175">Coiled coil</keyword>
<organism evidence="3">
    <name type="scientific">mine drainage metagenome</name>
    <dbReference type="NCBI Taxonomy" id="410659"/>
    <lineage>
        <taxon>unclassified sequences</taxon>
        <taxon>metagenomes</taxon>
        <taxon>ecological metagenomes</taxon>
    </lineage>
</organism>
<feature type="domain" description="DUF4124" evidence="2">
    <location>
        <begin position="11"/>
        <end position="48"/>
    </location>
</feature>
<gene>
    <name evidence="3" type="ORF">GALL_27600</name>
</gene>
<name>A0A1J5T9Y5_9ZZZZ</name>
<feature type="coiled-coil region" evidence="1">
    <location>
        <begin position="155"/>
        <end position="182"/>
    </location>
</feature>
<dbReference type="Pfam" id="PF13511">
    <property type="entry name" value="DUF4124"/>
    <property type="match status" value="1"/>
</dbReference>
<proteinExistence type="predicted"/>